<reference evidence="1" key="2">
    <citation type="journal article" date="2015" name="Fish Shellfish Immunol.">
        <title>Early steps in the European eel (Anguilla anguilla)-Vibrio vulnificus interaction in the gills: Role of the RtxA13 toxin.</title>
        <authorList>
            <person name="Callol A."/>
            <person name="Pajuelo D."/>
            <person name="Ebbesson L."/>
            <person name="Teles M."/>
            <person name="MacKenzie S."/>
            <person name="Amaro C."/>
        </authorList>
    </citation>
    <scope>NUCLEOTIDE SEQUENCE</scope>
</reference>
<protein>
    <submittedName>
        <fullName evidence="1">Uncharacterized protein</fullName>
    </submittedName>
</protein>
<name>A0A0E9RPH3_ANGAN</name>
<proteinExistence type="predicted"/>
<evidence type="ECO:0000313" key="1">
    <source>
        <dbReference type="EMBL" id="JAH31009.1"/>
    </source>
</evidence>
<reference evidence="1" key="1">
    <citation type="submission" date="2014-11" db="EMBL/GenBank/DDBJ databases">
        <authorList>
            <person name="Amaro Gonzalez C."/>
        </authorList>
    </citation>
    <scope>NUCLEOTIDE SEQUENCE</scope>
</reference>
<sequence length="47" mass="5571">MVVDTAYPWPDRLFDTVELRVWQLLWQLGAFLSWSIFTSSEIHILCS</sequence>
<dbReference type="AlphaFoldDB" id="A0A0E9RPH3"/>
<organism evidence="1">
    <name type="scientific">Anguilla anguilla</name>
    <name type="common">European freshwater eel</name>
    <name type="synonym">Muraena anguilla</name>
    <dbReference type="NCBI Taxonomy" id="7936"/>
    <lineage>
        <taxon>Eukaryota</taxon>
        <taxon>Metazoa</taxon>
        <taxon>Chordata</taxon>
        <taxon>Craniata</taxon>
        <taxon>Vertebrata</taxon>
        <taxon>Euteleostomi</taxon>
        <taxon>Actinopterygii</taxon>
        <taxon>Neopterygii</taxon>
        <taxon>Teleostei</taxon>
        <taxon>Anguilliformes</taxon>
        <taxon>Anguillidae</taxon>
        <taxon>Anguilla</taxon>
    </lineage>
</organism>
<accession>A0A0E9RPH3</accession>
<dbReference type="EMBL" id="GBXM01077568">
    <property type="protein sequence ID" value="JAH31009.1"/>
    <property type="molecule type" value="Transcribed_RNA"/>
</dbReference>